<feature type="compositionally biased region" description="Polar residues" evidence="1">
    <location>
        <begin position="226"/>
        <end position="239"/>
    </location>
</feature>
<comment type="caution">
    <text evidence="2">The sequence shown here is derived from an EMBL/GenBank/DDBJ whole genome shotgun (WGS) entry which is preliminary data.</text>
</comment>
<keyword evidence="3" id="KW-1185">Reference proteome</keyword>
<dbReference type="Proteomes" id="UP000596742">
    <property type="component" value="Unassembled WGS sequence"/>
</dbReference>
<gene>
    <name evidence="2" type="ORF">MGAL_10B013842</name>
</gene>
<feature type="compositionally biased region" description="Polar residues" evidence="1">
    <location>
        <begin position="250"/>
        <end position="276"/>
    </location>
</feature>
<reference evidence="2" key="1">
    <citation type="submission" date="2018-11" db="EMBL/GenBank/DDBJ databases">
        <authorList>
            <person name="Alioto T."/>
            <person name="Alioto T."/>
        </authorList>
    </citation>
    <scope>NUCLEOTIDE SEQUENCE</scope>
</reference>
<proteinExistence type="predicted"/>
<organism evidence="2 3">
    <name type="scientific">Mytilus galloprovincialis</name>
    <name type="common">Mediterranean mussel</name>
    <dbReference type="NCBI Taxonomy" id="29158"/>
    <lineage>
        <taxon>Eukaryota</taxon>
        <taxon>Metazoa</taxon>
        <taxon>Spiralia</taxon>
        <taxon>Lophotrochozoa</taxon>
        <taxon>Mollusca</taxon>
        <taxon>Bivalvia</taxon>
        <taxon>Autobranchia</taxon>
        <taxon>Pteriomorphia</taxon>
        <taxon>Mytilida</taxon>
        <taxon>Mytiloidea</taxon>
        <taxon>Mytilidae</taxon>
        <taxon>Mytilinae</taxon>
        <taxon>Mytilus</taxon>
    </lineage>
</organism>
<dbReference type="AlphaFoldDB" id="A0A8B6GXE4"/>
<sequence>MSQLDNSLIMPIIPYQARHTNSSHSDHITYSMNTPVNELGMSQLDCNTQMPLPTSTNYTNSTSQYPNLYALPERPSYYQLQPTSSRGNTCNQPISHSPATNLSETVNLAMGATRAAWNVDKVSSPKSTKSQAVLISPSPPEEILHLYEILLKPRVRDYMEKFCEYFGRNQKQAELKDFEEDFETLDSQYDNDTEPTSPSILETRSTNSFSASFNKEKTTIRDYDMNSHSGKQAQLQLSPRRSPRGKSDKTTIQNDDSSTTTGNDQSGNNFTIQFSPRRSPRGKSDSIVPVQGTSLGPKRQLLKSPKKIYTSSSTMVKLIESADVTVDGETIKKIMQKAHKESSPGYFIIRKVMPLLFSRGELANSRGQGLTTSKDGDFRPALDKTRVKIAKDYVRGWCKINQKTQPSEEELNKGVTEAVGYARKALKKQNN</sequence>
<dbReference type="OrthoDB" id="6075236at2759"/>
<dbReference type="Gene3D" id="1.10.10.2590">
    <property type="entry name" value="BEN domain"/>
    <property type="match status" value="1"/>
</dbReference>
<feature type="region of interest" description="Disordered" evidence="1">
    <location>
        <begin position="187"/>
        <end position="208"/>
    </location>
</feature>
<evidence type="ECO:0000256" key="1">
    <source>
        <dbReference type="SAM" id="MobiDB-lite"/>
    </source>
</evidence>
<evidence type="ECO:0000313" key="2">
    <source>
        <dbReference type="EMBL" id="VDI70415.1"/>
    </source>
</evidence>
<dbReference type="EMBL" id="UYJE01009142">
    <property type="protein sequence ID" value="VDI70415.1"/>
    <property type="molecule type" value="Genomic_DNA"/>
</dbReference>
<feature type="compositionally biased region" description="Polar residues" evidence="1">
    <location>
        <begin position="194"/>
        <end position="208"/>
    </location>
</feature>
<name>A0A8B6GXE4_MYTGA</name>
<accession>A0A8B6GXE4</accession>
<evidence type="ECO:0008006" key="4">
    <source>
        <dbReference type="Google" id="ProtNLM"/>
    </source>
</evidence>
<evidence type="ECO:0000313" key="3">
    <source>
        <dbReference type="Proteomes" id="UP000596742"/>
    </source>
</evidence>
<feature type="region of interest" description="Disordered" evidence="1">
    <location>
        <begin position="220"/>
        <end position="299"/>
    </location>
</feature>
<protein>
    <recommendedName>
        <fullName evidence="4">BEN domain-containing protein</fullName>
    </recommendedName>
</protein>